<reference evidence="2 3" key="1">
    <citation type="submission" date="2024-08" db="EMBL/GenBank/DDBJ databases">
        <authorList>
            <person name="Cucini C."/>
            <person name="Frati F."/>
        </authorList>
    </citation>
    <scope>NUCLEOTIDE SEQUENCE [LARGE SCALE GENOMIC DNA]</scope>
</reference>
<evidence type="ECO:0008006" key="4">
    <source>
        <dbReference type="Google" id="ProtNLM"/>
    </source>
</evidence>
<keyword evidence="1" id="KW-0812">Transmembrane</keyword>
<feature type="transmembrane region" description="Helical" evidence="1">
    <location>
        <begin position="106"/>
        <end position="132"/>
    </location>
</feature>
<dbReference type="EMBL" id="CAXLJM020000020">
    <property type="protein sequence ID" value="CAL8087214.1"/>
    <property type="molecule type" value="Genomic_DNA"/>
</dbReference>
<dbReference type="Proteomes" id="UP001642540">
    <property type="component" value="Unassembled WGS sequence"/>
</dbReference>
<sequence>MSLYFGAAYLYCATLQLVFIKHRNEVVAIVNESIKLQKYFEENYLSKGIYEQGKRFRFYILSGWAFTYLFYGVILMPMFVIHKSEGRYLSYHVLGTFYSHRETEHIALAVAFVYEFWFFSTQFGAALLQIYINSLYLQTMSTSMNGLRLRASCLITNQFKRRRMMLMTLRAYPKLRILSTLYNETIGQHFLARFKSCLGICTVGAAFIFIKLLGMKDILITTMGGSGVIVAGTMFYVLAKLCSKVHSGSIQLQTSLQAQKLPERKIHKQMACYKVIAVNIGSFYIVKRSTPLTMLGMISNTTMTTLISVNFST</sequence>
<feature type="transmembrane region" description="Helical" evidence="1">
    <location>
        <begin position="190"/>
        <end position="212"/>
    </location>
</feature>
<feature type="transmembrane region" description="Helical" evidence="1">
    <location>
        <begin position="218"/>
        <end position="239"/>
    </location>
</feature>
<evidence type="ECO:0000313" key="2">
    <source>
        <dbReference type="EMBL" id="CAL8087214.1"/>
    </source>
</evidence>
<protein>
    <recommendedName>
        <fullName evidence="4">Odorant receptor</fullName>
    </recommendedName>
</protein>
<accession>A0ABP1Q4Q0</accession>
<keyword evidence="1" id="KW-0472">Membrane</keyword>
<evidence type="ECO:0000313" key="3">
    <source>
        <dbReference type="Proteomes" id="UP001642540"/>
    </source>
</evidence>
<gene>
    <name evidence="2" type="ORF">ODALV1_LOCUS6665</name>
</gene>
<proteinExistence type="predicted"/>
<evidence type="ECO:0000256" key="1">
    <source>
        <dbReference type="SAM" id="Phobius"/>
    </source>
</evidence>
<name>A0ABP1Q4Q0_9HEXA</name>
<keyword evidence="3" id="KW-1185">Reference proteome</keyword>
<comment type="caution">
    <text evidence="2">The sequence shown here is derived from an EMBL/GenBank/DDBJ whole genome shotgun (WGS) entry which is preliminary data.</text>
</comment>
<keyword evidence="1" id="KW-1133">Transmembrane helix</keyword>
<feature type="transmembrane region" description="Helical" evidence="1">
    <location>
        <begin position="58"/>
        <end position="81"/>
    </location>
</feature>
<organism evidence="2 3">
    <name type="scientific">Orchesella dallaii</name>
    <dbReference type="NCBI Taxonomy" id="48710"/>
    <lineage>
        <taxon>Eukaryota</taxon>
        <taxon>Metazoa</taxon>
        <taxon>Ecdysozoa</taxon>
        <taxon>Arthropoda</taxon>
        <taxon>Hexapoda</taxon>
        <taxon>Collembola</taxon>
        <taxon>Entomobryomorpha</taxon>
        <taxon>Entomobryoidea</taxon>
        <taxon>Orchesellidae</taxon>
        <taxon>Orchesellinae</taxon>
        <taxon>Orchesella</taxon>
    </lineage>
</organism>